<feature type="compositionally biased region" description="Low complexity" evidence="2">
    <location>
        <begin position="135"/>
        <end position="146"/>
    </location>
</feature>
<evidence type="ECO:0000256" key="1">
    <source>
        <dbReference type="PROSITE-ProRule" id="PRU00339"/>
    </source>
</evidence>
<dbReference type="eggNOG" id="KOG0376">
    <property type="taxonomic scope" value="Eukaryota"/>
</dbReference>
<dbReference type="SUPFAM" id="SSF48452">
    <property type="entry name" value="TPR-like"/>
    <property type="match status" value="2"/>
</dbReference>
<dbReference type="GO" id="GO:0005634">
    <property type="term" value="C:nucleus"/>
    <property type="evidence" value="ECO:0000318"/>
    <property type="project" value="GO_Central"/>
</dbReference>
<feature type="repeat" description="TPR" evidence="1">
    <location>
        <begin position="44"/>
        <end position="77"/>
    </location>
</feature>
<dbReference type="PROSITE" id="PS50005">
    <property type="entry name" value="TPR"/>
    <property type="match status" value="1"/>
</dbReference>
<dbReference type="SMART" id="SM00028">
    <property type="entry name" value="TPR"/>
    <property type="match status" value="4"/>
</dbReference>
<dbReference type="STRING" id="71139.A0A059DHV4"/>
<accession>A0A059DHV4</accession>
<dbReference type="Pfam" id="PF13432">
    <property type="entry name" value="TPR_16"/>
    <property type="match status" value="2"/>
</dbReference>
<feature type="compositionally biased region" description="Basic and acidic residues" evidence="2">
    <location>
        <begin position="304"/>
        <end position="324"/>
    </location>
</feature>
<dbReference type="GO" id="GO:0005737">
    <property type="term" value="C:cytoplasm"/>
    <property type="evidence" value="ECO:0000318"/>
    <property type="project" value="GO_Central"/>
</dbReference>
<proteinExistence type="predicted"/>
<dbReference type="Gramene" id="KCW90358">
    <property type="protein sequence ID" value="KCW90358"/>
    <property type="gene ID" value="EUGRSUZ_A02503"/>
</dbReference>
<dbReference type="EMBL" id="KK198753">
    <property type="protein sequence ID" value="KCW90358.1"/>
    <property type="molecule type" value="Genomic_DNA"/>
</dbReference>
<dbReference type="PANTHER" id="PTHR45862">
    <property type="entry name" value="PROTEIN SGT1 HOMOLOG"/>
    <property type="match status" value="1"/>
</dbReference>
<dbReference type="InterPro" id="IPR044563">
    <property type="entry name" value="Sgt1-like"/>
</dbReference>
<dbReference type="InParanoid" id="A0A059DHV4"/>
<feature type="compositionally biased region" description="Basic and acidic residues" evidence="2">
    <location>
        <begin position="331"/>
        <end position="345"/>
    </location>
</feature>
<dbReference type="InterPro" id="IPR011990">
    <property type="entry name" value="TPR-like_helical_dom_sf"/>
</dbReference>
<organism evidence="3">
    <name type="scientific">Eucalyptus grandis</name>
    <name type="common">Flooded gum</name>
    <dbReference type="NCBI Taxonomy" id="71139"/>
    <lineage>
        <taxon>Eukaryota</taxon>
        <taxon>Viridiplantae</taxon>
        <taxon>Streptophyta</taxon>
        <taxon>Embryophyta</taxon>
        <taxon>Tracheophyta</taxon>
        <taxon>Spermatophyta</taxon>
        <taxon>Magnoliopsida</taxon>
        <taxon>eudicotyledons</taxon>
        <taxon>Gunneridae</taxon>
        <taxon>Pentapetalae</taxon>
        <taxon>rosids</taxon>
        <taxon>malvids</taxon>
        <taxon>Myrtales</taxon>
        <taxon>Myrtaceae</taxon>
        <taxon>Myrtoideae</taxon>
        <taxon>Eucalypteae</taxon>
        <taxon>Eucalyptus</taxon>
    </lineage>
</organism>
<name>A0A059DHV4_EUCGR</name>
<dbReference type="GO" id="GO:0050832">
    <property type="term" value="P:defense response to fungus"/>
    <property type="evidence" value="ECO:0000318"/>
    <property type="project" value="GO_Central"/>
</dbReference>
<dbReference type="GO" id="GO:0051087">
    <property type="term" value="F:protein-folding chaperone binding"/>
    <property type="evidence" value="ECO:0007669"/>
    <property type="project" value="InterPro"/>
</dbReference>
<sequence>MSSDPSAMADLETEALKTMIVNGNFKLAVQLFTRAISLSLENNAELFVERSHANFELGKFAESLTDAERAISLDPSMYMAYFRKGEACYQLEDYGTAKRALEFGSCQVPENAIFMKWIKQCDELIADACQMEITGSTSETPSDSSSKQQRENRDKLGADEFPQRENLADPSATANLETQALKAFISRDFTLARMLFTRAMSTSPDNAELYAGRSRTHFKLGMFSESLADAERAIGLDSSMHMAYFHKGKACYQLKDYRTAKAAFESGSFRVPGNGRFINLIRRCDERIAGTGCQRPLNPTPKRQRIETDEVEFEKSKENREKLGADAFQANREKLGADAFQENRENLSGGALPPRRARRRRWQGDGSLEKSQHD</sequence>
<keyword evidence="1" id="KW-0802">TPR repeat</keyword>
<dbReference type="InterPro" id="IPR019734">
    <property type="entry name" value="TPR_rpt"/>
</dbReference>
<dbReference type="OrthoDB" id="629492at2759"/>
<feature type="region of interest" description="Disordered" evidence="2">
    <location>
        <begin position="135"/>
        <end position="172"/>
    </location>
</feature>
<gene>
    <name evidence="3" type="ORF">EUGRSUZ_A02503</name>
</gene>
<reference evidence="3" key="1">
    <citation type="submission" date="2013-07" db="EMBL/GenBank/DDBJ databases">
        <title>The genome of Eucalyptus grandis.</title>
        <authorList>
            <person name="Schmutz J."/>
            <person name="Hayes R."/>
            <person name="Myburg A."/>
            <person name="Tuskan G."/>
            <person name="Grattapaglia D."/>
            <person name="Rokhsar D.S."/>
        </authorList>
    </citation>
    <scope>NUCLEOTIDE SEQUENCE</scope>
    <source>
        <tissue evidence="3">Leaf extractions</tissue>
    </source>
</reference>
<evidence type="ECO:0000313" key="3">
    <source>
        <dbReference type="EMBL" id="KCW90358.1"/>
    </source>
</evidence>
<evidence type="ECO:0000256" key="2">
    <source>
        <dbReference type="SAM" id="MobiDB-lite"/>
    </source>
</evidence>
<dbReference type="Gene3D" id="1.25.40.10">
    <property type="entry name" value="Tetratricopeptide repeat domain"/>
    <property type="match status" value="2"/>
</dbReference>
<feature type="compositionally biased region" description="Basic and acidic residues" evidence="2">
    <location>
        <begin position="148"/>
        <end position="167"/>
    </location>
</feature>
<feature type="region of interest" description="Disordered" evidence="2">
    <location>
        <begin position="292"/>
        <end position="374"/>
    </location>
</feature>
<protein>
    <submittedName>
        <fullName evidence="3">Uncharacterized protein</fullName>
    </submittedName>
</protein>
<dbReference type="AlphaFoldDB" id="A0A059DHV4"/>
<dbReference type="KEGG" id="egr:104446304"/>